<dbReference type="PANTHER" id="PTHR44520:SF1">
    <property type="entry name" value="TWO-COMPONENT SYSTEM REGULATORY PROTEIN"/>
    <property type="match status" value="1"/>
</dbReference>
<dbReference type="GO" id="GO:0000160">
    <property type="term" value="P:phosphorelay signal transduction system"/>
    <property type="evidence" value="ECO:0007669"/>
    <property type="project" value="InterPro"/>
</dbReference>
<accession>A0A917Q357</accession>
<dbReference type="PANTHER" id="PTHR44520">
    <property type="entry name" value="RESPONSE REGULATOR RCP1-RELATED"/>
    <property type="match status" value="1"/>
</dbReference>
<keyword evidence="1" id="KW-0597">Phosphoprotein</keyword>
<comment type="caution">
    <text evidence="3">The sequence shown here is derived from an EMBL/GenBank/DDBJ whole genome shotgun (WGS) entry which is preliminary data.</text>
</comment>
<proteinExistence type="predicted"/>
<gene>
    <name evidence="3" type="ORF">GCM10009304_38830</name>
</gene>
<reference evidence="3" key="1">
    <citation type="journal article" date="2014" name="Int. J. Syst. Evol. Microbiol.">
        <title>Complete genome sequence of Corynebacterium casei LMG S-19264T (=DSM 44701T), isolated from a smear-ripened cheese.</title>
        <authorList>
            <consortium name="US DOE Joint Genome Institute (JGI-PGF)"/>
            <person name="Walter F."/>
            <person name="Albersmeier A."/>
            <person name="Kalinowski J."/>
            <person name="Ruckert C."/>
        </authorList>
    </citation>
    <scope>NUCLEOTIDE SEQUENCE</scope>
    <source>
        <strain evidence="3">JCM 30078</strain>
    </source>
</reference>
<dbReference type="CDD" id="cd17557">
    <property type="entry name" value="REC_Rcp-like"/>
    <property type="match status" value="1"/>
</dbReference>
<organism evidence="3 4">
    <name type="scientific">Pseudomonas matsuisoli</name>
    <dbReference type="NCBI Taxonomy" id="1515666"/>
    <lineage>
        <taxon>Bacteria</taxon>
        <taxon>Pseudomonadati</taxon>
        <taxon>Pseudomonadota</taxon>
        <taxon>Gammaproteobacteria</taxon>
        <taxon>Pseudomonadales</taxon>
        <taxon>Pseudomonadaceae</taxon>
        <taxon>Pseudomonas</taxon>
    </lineage>
</organism>
<reference evidence="3" key="2">
    <citation type="submission" date="2020-09" db="EMBL/GenBank/DDBJ databases">
        <authorList>
            <person name="Sun Q."/>
            <person name="Ohkuma M."/>
        </authorList>
    </citation>
    <scope>NUCLEOTIDE SEQUENCE</scope>
    <source>
        <strain evidence="3">JCM 30078</strain>
    </source>
</reference>
<protein>
    <submittedName>
        <fullName evidence="3">Response regulator</fullName>
    </submittedName>
</protein>
<dbReference type="InterPro" id="IPR001789">
    <property type="entry name" value="Sig_transdc_resp-reg_receiver"/>
</dbReference>
<evidence type="ECO:0000256" key="1">
    <source>
        <dbReference type="PROSITE-ProRule" id="PRU00169"/>
    </source>
</evidence>
<dbReference type="PROSITE" id="PS50110">
    <property type="entry name" value="RESPONSE_REGULATORY"/>
    <property type="match status" value="1"/>
</dbReference>
<dbReference type="Gene3D" id="3.40.50.2300">
    <property type="match status" value="1"/>
</dbReference>
<dbReference type="RefSeq" id="WP_188985753.1">
    <property type="nucleotide sequence ID" value="NZ_BMPO01000011.1"/>
</dbReference>
<evidence type="ECO:0000313" key="3">
    <source>
        <dbReference type="EMBL" id="GGK08964.1"/>
    </source>
</evidence>
<dbReference type="SUPFAM" id="SSF52172">
    <property type="entry name" value="CheY-like"/>
    <property type="match status" value="1"/>
</dbReference>
<sequence>MIRSILLIEDDPRDAELASMALEKFKMLKKLDHVVDGVEAIDYLTRSGRYSNRSNQVPDVVILDLKLPRLDGLEVLKRVRNTPELKGVPFVAFTSSNFDADIQQAYDLGVNSYVVKPHNFKAYIAALADIGHVYGSLNEVPAGRGLARPAIHRDSNEKDRTGPVVH</sequence>
<dbReference type="Pfam" id="PF00072">
    <property type="entry name" value="Response_reg"/>
    <property type="match status" value="1"/>
</dbReference>
<dbReference type="SMART" id="SM00448">
    <property type="entry name" value="REC"/>
    <property type="match status" value="1"/>
</dbReference>
<evidence type="ECO:0000313" key="4">
    <source>
        <dbReference type="Proteomes" id="UP000635983"/>
    </source>
</evidence>
<evidence type="ECO:0000259" key="2">
    <source>
        <dbReference type="PROSITE" id="PS50110"/>
    </source>
</evidence>
<dbReference type="InterPro" id="IPR052893">
    <property type="entry name" value="TCS_response_regulator"/>
</dbReference>
<dbReference type="EMBL" id="BMPO01000011">
    <property type="protein sequence ID" value="GGK08964.1"/>
    <property type="molecule type" value="Genomic_DNA"/>
</dbReference>
<dbReference type="Proteomes" id="UP000635983">
    <property type="component" value="Unassembled WGS sequence"/>
</dbReference>
<dbReference type="AlphaFoldDB" id="A0A917Q357"/>
<name>A0A917Q357_9PSED</name>
<dbReference type="InterPro" id="IPR011006">
    <property type="entry name" value="CheY-like_superfamily"/>
</dbReference>
<keyword evidence="4" id="KW-1185">Reference proteome</keyword>
<feature type="domain" description="Response regulatory" evidence="2">
    <location>
        <begin position="4"/>
        <end position="131"/>
    </location>
</feature>
<feature type="modified residue" description="4-aspartylphosphate" evidence="1">
    <location>
        <position position="64"/>
    </location>
</feature>